<dbReference type="GO" id="GO:0000750">
    <property type="term" value="P:pheromone-dependent signal transduction involved in conjugation with cellular fusion"/>
    <property type="evidence" value="ECO:0007669"/>
    <property type="project" value="InterPro"/>
</dbReference>
<evidence type="ECO:0000313" key="13">
    <source>
        <dbReference type="Proteomes" id="UP000267251"/>
    </source>
</evidence>
<gene>
    <name evidence="12" type="ORF">BJ684DRAFT_10146</name>
</gene>
<evidence type="ECO:0000256" key="10">
    <source>
        <dbReference type="ARBA" id="ARBA00023289"/>
    </source>
</evidence>
<keyword evidence="8" id="KW-0807">Transducer</keyword>
<dbReference type="InterPro" id="IPR036284">
    <property type="entry name" value="GGL_sf"/>
</dbReference>
<dbReference type="Gene3D" id="4.10.260.10">
    <property type="entry name" value="Transducin (heterotrimeric G protein), gamma chain"/>
    <property type="match status" value="1"/>
</dbReference>
<evidence type="ECO:0000256" key="1">
    <source>
        <dbReference type="ARBA" id="ARBA00004170"/>
    </source>
</evidence>
<dbReference type="SMART" id="SM00224">
    <property type="entry name" value="GGL"/>
    <property type="match status" value="1"/>
</dbReference>
<dbReference type="PROSITE" id="PS50058">
    <property type="entry name" value="G_PROTEIN_GAMMA"/>
    <property type="match status" value="1"/>
</dbReference>
<sequence length="82" mass="9140">MAPPARNPERMSELKLKKLQETNARLRQQLEMPRIPVSDASASLVQYVQSTRDTLLPSIWGPLDKREDPYAPVGGGCTCTVM</sequence>
<dbReference type="GO" id="GO:0007186">
    <property type="term" value="P:G protein-coupled receptor signaling pathway"/>
    <property type="evidence" value="ECO:0007669"/>
    <property type="project" value="InterPro"/>
</dbReference>
<dbReference type="EMBL" id="KZ988035">
    <property type="protein sequence ID" value="RKP13383.1"/>
    <property type="molecule type" value="Genomic_DNA"/>
</dbReference>
<organism evidence="12 13">
    <name type="scientific">Piptocephalis cylindrospora</name>
    <dbReference type="NCBI Taxonomy" id="1907219"/>
    <lineage>
        <taxon>Eukaryota</taxon>
        <taxon>Fungi</taxon>
        <taxon>Fungi incertae sedis</taxon>
        <taxon>Zoopagomycota</taxon>
        <taxon>Zoopagomycotina</taxon>
        <taxon>Zoopagomycetes</taxon>
        <taxon>Zoopagales</taxon>
        <taxon>Piptocephalidaceae</taxon>
        <taxon>Piptocephalis</taxon>
    </lineage>
</organism>
<feature type="domain" description="G protein gamma" evidence="11">
    <location>
        <begin position="7"/>
        <end position="82"/>
    </location>
</feature>
<keyword evidence="10" id="KW-0636">Prenylation</keyword>
<keyword evidence="7" id="KW-0564">Palmitate</keyword>
<dbReference type="OrthoDB" id="19232at2759"/>
<keyword evidence="5" id="KW-0488">Methylation</keyword>
<evidence type="ECO:0000259" key="11">
    <source>
        <dbReference type="PROSITE" id="PS50058"/>
    </source>
</evidence>
<evidence type="ECO:0000256" key="8">
    <source>
        <dbReference type="ARBA" id="ARBA00023224"/>
    </source>
</evidence>
<proteinExistence type="inferred from homology"/>
<dbReference type="AlphaFoldDB" id="A0A4P9Y3K4"/>
<evidence type="ECO:0000256" key="9">
    <source>
        <dbReference type="ARBA" id="ARBA00023288"/>
    </source>
</evidence>
<keyword evidence="9" id="KW-0449">Lipoprotein</keyword>
<dbReference type="InterPro" id="IPR041848">
    <property type="entry name" value="Ste18_fungal"/>
</dbReference>
<protein>
    <recommendedName>
        <fullName evidence="4">Guanine nucleotide-binding protein subunit gamma</fullName>
    </recommendedName>
</protein>
<dbReference type="InterPro" id="IPR015898">
    <property type="entry name" value="G-protein_gamma-like_dom"/>
</dbReference>
<dbReference type="SMART" id="SM01224">
    <property type="entry name" value="G_gamma"/>
    <property type="match status" value="1"/>
</dbReference>
<dbReference type="Pfam" id="PF00631">
    <property type="entry name" value="G-gamma"/>
    <property type="match status" value="1"/>
</dbReference>
<dbReference type="SUPFAM" id="SSF48670">
    <property type="entry name" value="Transducin (heterotrimeric G protein), gamma chain"/>
    <property type="match status" value="1"/>
</dbReference>
<evidence type="ECO:0000256" key="3">
    <source>
        <dbReference type="ARBA" id="ARBA00011581"/>
    </source>
</evidence>
<comment type="similarity">
    <text evidence="2">Belongs to the G protein gamma family.</text>
</comment>
<reference evidence="13" key="1">
    <citation type="journal article" date="2018" name="Nat. Microbiol.">
        <title>Leveraging single-cell genomics to expand the fungal tree of life.</title>
        <authorList>
            <person name="Ahrendt S.R."/>
            <person name="Quandt C.A."/>
            <person name="Ciobanu D."/>
            <person name="Clum A."/>
            <person name="Salamov A."/>
            <person name="Andreopoulos B."/>
            <person name="Cheng J.F."/>
            <person name="Woyke T."/>
            <person name="Pelin A."/>
            <person name="Henrissat B."/>
            <person name="Reynolds N.K."/>
            <person name="Benny G.L."/>
            <person name="Smith M.E."/>
            <person name="James T.Y."/>
            <person name="Grigoriev I.V."/>
        </authorList>
    </citation>
    <scope>NUCLEOTIDE SEQUENCE [LARGE SCALE GENOMIC DNA]</scope>
</reference>
<comment type="subunit">
    <text evidence="3">G proteins are composed of 3 units, alpha, beta and gamma.</text>
</comment>
<name>A0A4P9Y3K4_9FUNG</name>
<keyword evidence="6" id="KW-0472">Membrane</keyword>
<keyword evidence="13" id="KW-1185">Reference proteome</keyword>
<comment type="subcellular location">
    <subcellularLocation>
        <location evidence="1">Membrane</location>
        <topology evidence="1">Peripheral membrane protein</topology>
    </subcellularLocation>
</comment>
<evidence type="ECO:0000256" key="6">
    <source>
        <dbReference type="ARBA" id="ARBA00023136"/>
    </source>
</evidence>
<dbReference type="FunFam" id="4.10.260.10:FF:000003">
    <property type="entry name" value="G-protein complex gamma subunit Ste18/GpgA"/>
    <property type="match status" value="1"/>
</dbReference>
<dbReference type="PANTHER" id="PTHR28189:SF1">
    <property type="entry name" value="GUANINE NUCLEOTIDE-BINDING PROTEIN SUBUNIT GAMMA"/>
    <property type="match status" value="1"/>
</dbReference>
<dbReference type="PANTHER" id="PTHR28189">
    <property type="entry name" value="GUANINE NUCLEOTIDE-BINDING PROTEIN SUBUNIT GAMMA"/>
    <property type="match status" value="1"/>
</dbReference>
<dbReference type="GO" id="GO:0005834">
    <property type="term" value="C:heterotrimeric G-protein complex"/>
    <property type="evidence" value="ECO:0007669"/>
    <property type="project" value="TreeGrafter"/>
</dbReference>
<accession>A0A4P9Y3K4</accession>
<evidence type="ECO:0000313" key="12">
    <source>
        <dbReference type="EMBL" id="RKP13383.1"/>
    </source>
</evidence>
<evidence type="ECO:0000256" key="7">
    <source>
        <dbReference type="ARBA" id="ARBA00023139"/>
    </source>
</evidence>
<evidence type="ECO:0000256" key="2">
    <source>
        <dbReference type="ARBA" id="ARBA00007431"/>
    </source>
</evidence>
<dbReference type="Proteomes" id="UP000267251">
    <property type="component" value="Unassembled WGS sequence"/>
</dbReference>
<dbReference type="GO" id="GO:0031681">
    <property type="term" value="F:G-protein beta-subunit binding"/>
    <property type="evidence" value="ECO:0007669"/>
    <property type="project" value="InterPro"/>
</dbReference>
<evidence type="ECO:0000256" key="5">
    <source>
        <dbReference type="ARBA" id="ARBA00022481"/>
    </source>
</evidence>
<evidence type="ECO:0000256" key="4">
    <source>
        <dbReference type="ARBA" id="ARBA00016111"/>
    </source>
</evidence>